<dbReference type="PROSITE" id="PS50835">
    <property type="entry name" value="IG_LIKE"/>
    <property type="match status" value="1"/>
</dbReference>
<dbReference type="InterPro" id="IPR007110">
    <property type="entry name" value="Ig-like_dom"/>
</dbReference>
<dbReference type="InterPro" id="IPR050964">
    <property type="entry name" value="Striated_Muscle_Regulatory"/>
</dbReference>
<dbReference type="SUPFAM" id="SSF48726">
    <property type="entry name" value="Immunoglobulin"/>
    <property type="match status" value="2"/>
</dbReference>
<dbReference type="InterPro" id="IPR003599">
    <property type="entry name" value="Ig_sub"/>
</dbReference>
<dbReference type="PANTHER" id="PTHR13817:SF17">
    <property type="entry name" value="MYOSIN-BINDING PROTEIN C, FAST-TYPE"/>
    <property type="match status" value="1"/>
</dbReference>
<dbReference type="STRING" id="8022.A0A060Z103"/>
<feature type="domain" description="Ig-like" evidence="2">
    <location>
        <begin position="13"/>
        <end position="85"/>
    </location>
</feature>
<sequence>MKTNVGENLNQQKELEVYQNIADLTVKAKDEAVFKCEVSDETVKGIWYKNGVEVKADARTHITHIGRIHKLTIDDVKPEDQGDYTFVPEGYAFNLSAKLNFLEVKIDYVPRQDPPKIHLDCMGHTADSTIVVVAGNKLRLDVPITGDPAPTVVWTKGEKAGSEVAAETWSIKDGDVSVALNTNAEACACLLSISVLLLLSITPGFQKMHLFPMYISFCAFLSVSCCPFSSDIPVTFYSSCSHTLFTSKHQ</sequence>
<accession>A0A060Z103</accession>
<name>A0A060Z103_ONCMY</name>
<dbReference type="GO" id="GO:0045214">
    <property type="term" value="P:sarcomere organization"/>
    <property type="evidence" value="ECO:0007669"/>
    <property type="project" value="TreeGrafter"/>
</dbReference>
<gene>
    <name evidence="3" type="ORF">GSONMT00019517001</name>
</gene>
<dbReference type="Pfam" id="PF07679">
    <property type="entry name" value="I-set"/>
    <property type="match status" value="1"/>
</dbReference>
<keyword evidence="1" id="KW-0677">Repeat</keyword>
<evidence type="ECO:0000256" key="1">
    <source>
        <dbReference type="ARBA" id="ARBA00022737"/>
    </source>
</evidence>
<dbReference type="EMBL" id="FR932490">
    <property type="protein sequence ID" value="CDQ97691.1"/>
    <property type="molecule type" value="Genomic_DNA"/>
</dbReference>
<dbReference type="Proteomes" id="UP000193380">
    <property type="component" value="Unassembled WGS sequence"/>
</dbReference>
<protein>
    <recommendedName>
        <fullName evidence="2">Ig-like domain-containing protein</fullName>
    </recommendedName>
</protein>
<dbReference type="PANTHER" id="PTHR13817">
    <property type="entry name" value="TITIN"/>
    <property type="match status" value="1"/>
</dbReference>
<evidence type="ECO:0000259" key="2">
    <source>
        <dbReference type="PROSITE" id="PS50835"/>
    </source>
</evidence>
<dbReference type="PaxDb" id="8022-A0A060Z103"/>
<dbReference type="GO" id="GO:0031430">
    <property type="term" value="C:M band"/>
    <property type="evidence" value="ECO:0007669"/>
    <property type="project" value="TreeGrafter"/>
</dbReference>
<dbReference type="FunFam" id="2.60.40.10:FF:000085">
    <property type="entry name" value="Myosin-binding protein C, slow type"/>
    <property type="match status" value="1"/>
</dbReference>
<dbReference type="AlphaFoldDB" id="A0A060Z103"/>
<evidence type="ECO:0000313" key="4">
    <source>
        <dbReference type="Proteomes" id="UP000193380"/>
    </source>
</evidence>
<dbReference type="InterPro" id="IPR013783">
    <property type="entry name" value="Ig-like_fold"/>
</dbReference>
<dbReference type="InterPro" id="IPR013098">
    <property type="entry name" value="Ig_I-set"/>
</dbReference>
<evidence type="ECO:0000313" key="3">
    <source>
        <dbReference type="EMBL" id="CDQ97691.1"/>
    </source>
</evidence>
<dbReference type="Gene3D" id="2.60.40.10">
    <property type="entry name" value="Immunoglobulins"/>
    <property type="match status" value="2"/>
</dbReference>
<organism evidence="3 4">
    <name type="scientific">Oncorhynchus mykiss</name>
    <name type="common">Rainbow trout</name>
    <name type="synonym">Salmo gairdneri</name>
    <dbReference type="NCBI Taxonomy" id="8022"/>
    <lineage>
        <taxon>Eukaryota</taxon>
        <taxon>Metazoa</taxon>
        <taxon>Chordata</taxon>
        <taxon>Craniata</taxon>
        <taxon>Vertebrata</taxon>
        <taxon>Euteleostomi</taxon>
        <taxon>Actinopterygii</taxon>
        <taxon>Neopterygii</taxon>
        <taxon>Teleostei</taxon>
        <taxon>Protacanthopterygii</taxon>
        <taxon>Salmoniformes</taxon>
        <taxon>Salmonidae</taxon>
        <taxon>Salmoninae</taxon>
        <taxon>Oncorhynchus</taxon>
    </lineage>
</organism>
<dbReference type="SMART" id="SM00409">
    <property type="entry name" value="IG"/>
    <property type="match status" value="1"/>
</dbReference>
<dbReference type="InterPro" id="IPR036179">
    <property type="entry name" value="Ig-like_dom_sf"/>
</dbReference>
<reference evidence="3" key="2">
    <citation type="submission" date="2014-03" db="EMBL/GenBank/DDBJ databases">
        <authorList>
            <person name="Genoscope - CEA"/>
        </authorList>
    </citation>
    <scope>NUCLEOTIDE SEQUENCE</scope>
</reference>
<reference evidence="3" key="1">
    <citation type="journal article" date="2014" name="Nat. Commun.">
        <title>The rainbow trout genome provides novel insights into evolution after whole-genome duplication in vertebrates.</title>
        <authorList>
            <person name="Berthelot C."/>
            <person name="Brunet F."/>
            <person name="Chalopin D."/>
            <person name="Juanchich A."/>
            <person name="Bernard M."/>
            <person name="Noel B."/>
            <person name="Bento P."/>
            <person name="Da Silva C."/>
            <person name="Labadie K."/>
            <person name="Alberti A."/>
            <person name="Aury J.M."/>
            <person name="Louis A."/>
            <person name="Dehais P."/>
            <person name="Bardou P."/>
            <person name="Montfort J."/>
            <person name="Klopp C."/>
            <person name="Cabau C."/>
            <person name="Gaspin C."/>
            <person name="Thorgaard G.H."/>
            <person name="Boussaha M."/>
            <person name="Quillet E."/>
            <person name="Guyomard R."/>
            <person name="Galiana D."/>
            <person name="Bobe J."/>
            <person name="Volff J.N."/>
            <person name="Genet C."/>
            <person name="Wincker P."/>
            <person name="Jaillon O."/>
            <person name="Roest Crollius H."/>
            <person name="Guiguen Y."/>
        </authorList>
    </citation>
    <scope>NUCLEOTIDE SEQUENCE [LARGE SCALE GENOMIC DNA]</scope>
</reference>
<proteinExistence type="predicted"/>